<evidence type="ECO:0000313" key="2">
    <source>
        <dbReference type="Proteomes" id="UP000008694"/>
    </source>
</evidence>
<dbReference type="HOGENOM" id="CLU_2577124_0_0_1"/>
<sequence>MEQKVVGKYWSIFLFNSYCVQCKNLGWSMNKITTAGRFCRDSGGGKHYIRLLFVLSPQAVAVAATAAFNRLTLTLISIQNF</sequence>
<dbReference type="Gramene" id="Al_scaffold_0006_3840">
    <property type="protein sequence ID" value="Al_scaffold_0006_3840"/>
    <property type="gene ID" value="Al_scaffold_0006_3840"/>
</dbReference>
<reference evidence="2" key="1">
    <citation type="journal article" date="2011" name="Nat. Genet.">
        <title>The Arabidopsis lyrata genome sequence and the basis of rapid genome size change.</title>
        <authorList>
            <person name="Hu T.T."/>
            <person name="Pattyn P."/>
            <person name="Bakker E.G."/>
            <person name="Cao J."/>
            <person name="Cheng J.-F."/>
            <person name="Clark R.M."/>
            <person name="Fahlgren N."/>
            <person name="Fawcett J.A."/>
            <person name="Grimwood J."/>
            <person name="Gundlach H."/>
            <person name="Haberer G."/>
            <person name="Hollister J.D."/>
            <person name="Ossowski S."/>
            <person name="Ottilar R.P."/>
            <person name="Salamov A.A."/>
            <person name="Schneeberger K."/>
            <person name="Spannagl M."/>
            <person name="Wang X."/>
            <person name="Yang L."/>
            <person name="Nasrallah M.E."/>
            <person name="Bergelson J."/>
            <person name="Carrington J.C."/>
            <person name="Gaut B.S."/>
            <person name="Schmutz J."/>
            <person name="Mayer K.F.X."/>
            <person name="Van de Peer Y."/>
            <person name="Grigoriev I.V."/>
            <person name="Nordborg M."/>
            <person name="Weigel D."/>
            <person name="Guo Y.-L."/>
        </authorList>
    </citation>
    <scope>NUCLEOTIDE SEQUENCE [LARGE SCALE GENOMIC DNA]</scope>
    <source>
        <strain evidence="2">cv. MN47</strain>
    </source>
</reference>
<organism evidence="2">
    <name type="scientific">Arabidopsis lyrata subsp. lyrata</name>
    <name type="common">Lyre-leaved rock-cress</name>
    <dbReference type="NCBI Taxonomy" id="81972"/>
    <lineage>
        <taxon>Eukaryota</taxon>
        <taxon>Viridiplantae</taxon>
        <taxon>Streptophyta</taxon>
        <taxon>Embryophyta</taxon>
        <taxon>Tracheophyta</taxon>
        <taxon>Spermatophyta</taxon>
        <taxon>Magnoliopsida</taxon>
        <taxon>eudicotyledons</taxon>
        <taxon>Gunneridae</taxon>
        <taxon>Pentapetalae</taxon>
        <taxon>rosids</taxon>
        <taxon>malvids</taxon>
        <taxon>Brassicales</taxon>
        <taxon>Brassicaceae</taxon>
        <taxon>Camelineae</taxon>
        <taxon>Arabidopsis</taxon>
    </lineage>
</organism>
<evidence type="ECO:0000313" key="1">
    <source>
        <dbReference type="EMBL" id="EFH51224.1"/>
    </source>
</evidence>
<dbReference type="AlphaFoldDB" id="D7M499"/>
<accession>D7M499</accession>
<gene>
    <name evidence="1" type="ORF">ARALYDRAFT_663775</name>
</gene>
<protein>
    <submittedName>
        <fullName evidence="1">Predicted protein</fullName>
    </submittedName>
</protein>
<name>D7M499_ARALL</name>
<keyword evidence="2" id="KW-1185">Reference proteome</keyword>
<proteinExistence type="predicted"/>
<dbReference type="EMBL" id="GL348718">
    <property type="protein sequence ID" value="EFH51224.1"/>
    <property type="molecule type" value="Genomic_DNA"/>
</dbReference>
<dbReference type="Proteomes" id="UP000008694">
    <property type="component" value="Unassembled WGS sequence"/>
</dbReference>